<proteinExistence type="predicted"/>
<dbReference type="AlphaFoldDB" id="A0A382NAR5"/>
<name>A0A382NAR5_9ZZZZ</name>
<reference evidence="1" key="1">
    <citation type="submission" date="2018-05" db="EMBL/GenBank/DDBJ databases">
        <authorList>
            <person name="Lanie J.A."/>
            <person name="Ng W.-L."/>
            <person name="Kazmierczak K.M."/>
            <person name="Andrzejewski T.M."/>
            <person name="Davidsen T.M."/>
            <person name="Wayne K.J."/>
            <person name="Tettelin H."/>
            <person name="Glass J.I."/>
            <person name="Rusch D."/>
            <person name="Podicherti R."/>
            <person name="Tsui H.-C.T."/>
            <person name="Winkler M.E."/>
        </authorList>
    </citation>
    <scope>NUCLEOTIDE SEQUENCE</scope>
</reference>
<accession>A0A382NAR5</accession>
<protein>
    <submittedName>
        <fullName evidence="1">Uncharacterized protein</fullName>
    </submittedName>
</protein>
<sequence length="31" mass="3285">MQATMMRHDNRDLKRGIAAVSIGGGEAVEVA</sequence>
<evidence type="ECO:0000313" key="1">
    <source>
        <dbReference type="EMBL" id="SVC57317.1"/>
    </source>
</evidence>
<dbReference type="EMBL" id="UINC01098637">
    <property type="protein sequence ID" value="SVC57317.1"/>
    <property type="molecule type" value="Genomic_DNA"/>
</dbReference>
<gene>
    <name evidence="1" type="ORF">METZ01_LOCUS310171</name>
</gene>
<organism evidence="1">
    <name type="scientific">marine metagenome</name>
    <dbReference type="NCBI Taxonomy" id="408172"/>
    <lineage>
        <taxon>unclassified sequences</taxon>
        <taxon>metagenomes</taxon>
        <taxon>ecological metagenomes</taxon>
    </lineage>
</organism>